<dbReference type="Proteomes" id="UP000650511">
    <property type="component" value="Unassembled WGS sequence"/>
</dbReference>
<dbReference type="InterPro" id="IPR001119">
    <property type="entry name" value="SLH_dom"/>
</dbReference>
<feature type="domain" description="SLH" evidence="2">
    <location>
        <begin position="125"/>
        <end position="188"/>
    </location>
</feature>
<name>A0A8J3EUW2_9ACTN</name>
<dbReference type="OrthoDB" id="904022at2"/>
<evidence type="ECO:0000256" key="1">
    <source>
        <dbReference type="SAM" id="SignalP"/>
    </source>
</evidence>
<evidence type="ECO:0000313" key="3">
    <source>
        <dbReference type="EMBL" id="GGI07992.1"/>
    </source>
</evidence>
<dbReference type="RefSeq" id="WP_130648962.1">
    <property type="nucleotide sequence ID" value="NZ_BMHA01000010.1"/>
</dbReference>
<accession>A0A8J3EUW2</accession>
<reference evidence="3" key="2">
    <citation type="submission" date="2020-09" db="EMBL/GenBank/DDBJ databases">
        <authorList>
            <person name="Sun Q."/>
            <person name="Zhou Y."/>
        </authorList>
    </citation>
    <scope>NUCLEOTIDE SEQUENCE</scope>
    <source>
        <strain evidence="3">CGMCC 1.14988</strain>
    </source>
</reference>
<sequence length="252" mass="25566">MLRRFVPLATAVVLGTAPWSPAPVAASELPATGVATPASAPADPVPVPVQASGAGPRVCADVVARRFADVRGGTHAANIACLGGLGIAQGGADGNFHPGGNVRRDQMASFLARTLEASGAPLPEQPRSVWSDVTSGPHARPVDQLTALGVIQGNSRGVFDPAGRVTRAQMATMLVRAAEVANGERFATASASGFTDTRGSVHAGSIDLAHGLGIASGVTATRFAPADAVRRDQMATFLVRTLEVVQAPCPAI</sequence>
<evidence type="ECO:0000313" key="4">
    <source>
        <dbReference type="Proteomes" id="UP000650511"/>
    </source>
</evidence>
<comment type="caution">
    <text evidence="3">The sequence shown here is derived from an EMBL/GenBank/DDBJ whole genome shotgun (WGS) entry which is preliminary data.</text>
</comment>
<keyword evidence="1" id="KW-0732">Signal</keyword>
<evidence type="ECO:0000259" key="2">
    <source>
        <dbReference type="PROSITE" id="PS51272"/>
    </source>
</evidence>
<feature type="chain" id="PRO_5039268088" description="SLH domain-containing protein" evidence="1">
    <location>
        <begin position="26"/>
        <end position="252"/>
    </location>
</feature>
<feature type="domain" description="SLH" evidence="2">
    <location>
        <begin position="62"/>
        <end position="124"/>
    </location>
</feature>
<organism evidence="3 4">
    <name type="scientific">Egicoccus halophilus</name>
    <dbReference type="NCBI Taxonomy" id="1670830"/>
    <lineage>
        <taxon>Bacteria</taxon>
        <taxon>Bacillati</taxon>
        <taxon>Actinomycetota</taxon>
        <taxon>Nitriliruptoria</taxon>
        <taxon>Egicoccales</taxon>
        <taxon>Egicoccaceae</taxon>
        <taxon>Egicoccus</taxon>
    </lineage>
</organism>
<proteinExistence type="predicted"/>
<keyword evidence="4" id="KW-1185">Reference proteome</keyword>
<reference evidence="3" key="1">
    <citation type="journal article" date="2014" name="Int. J. Syst. Evol. Microbiol.">
        <title>Complete genome sequence of Corynebacterium casei LMG S-19264T (=DSM 44701T), isolated from a smear-ripened cheese.</title>
        <authorList>
            <consortium name="US DOE Joint Genome Institute (JGI-PGF)"/>
            <person name="Walter F."/>
            <person name="Albersmeier A."/>
            <person name="Kalinowski J."/>
            <person name="Ruckert C."/>
        </authorList>
    </citation>
    <scope>NUCLEOTIDE SEQUENCE</scope>
    <source>
        <strain evidence="3">CGMCC 1.14988</strain>
    </source>
</reference>
<protein>
    <recommendedName>
        <fullName evidence="2">SLH domain-containing protein</fullName>
    </recommendedName>
</protein>
<dbReference type="EMBL" id="BMHA01000010">
    <property type="protein sequence ID" value="GGI07992.1"/>
    <property type="molecule type" value="Genomic_DNA"/>
</dbReference>
<feature type="signal peptide" evidence="1">
    <location>
        <begin position="1"/>
        <end position="25"/>
    </location>
</feature>
<gene>
    <name evidence="3" type="ORF">GCM10011354_26850</name>
</gene>
<dbReference type="PROSITE" id="PS51272">
    <property type="entry name" value="SLH"/>
    <property type="match status" value="3"/>
</dbReference>
<feature type="domain" description="SLH" evidence="2">
    <location>
        <begin position="189"/>
        <end position="252"/>
    </location>
</feature>
<dbReference type="AlphaFoldDB" id="A0A8J3EUW2"/>
<dbReference type="Pfam" id="PF00395">
    <property type="entry name" value="SLH"/>
    <property type="match status" value="3"/>
</dbReference>